<dbReference type="Proteomes" id="UP000800200">
    <property type="component" value="Unassembled WGS sequence"/>
</dbReference>
<dbReference type="AlphaFoldDB" id="A0A6A6E486"/>
<keyword evidence="2" id="KW-1185">Reference proteome</keyword>
<proteinExistence type="predicted"/>
<reference evidence="1" key="1">
    <citation type="journal article" date="2020" name="Stud. Mycol.">
        <title>101 Dothideomycetes genomes: a test case for predicting lifestyles and emergence of pathogens.</title>
        <authorList>
            <person name="Haridas S."/>
            <person name="Albert R."/>
            <person name="Binder M."/>
            <person name="Bloem J."/>
            <person name="Labutti K."/>
            <person name="Salamov A."/>
            <person name="Andreopoulos B."/>
            <person name="Baker S."/>
            <person name="Barry K."/>
            <person name="Bills G."/>
            <person name="Bluhm B."/>
            <person name="Cannon C."/>
            <person name="Castanera R."/>
            <person name="Culley D."/>
            <person name="Daum C."/>
            <person name="Ezra D."/>
            <person name="Gonzalez J."/>
            <person name="Henrissat B."/>
            <person name="Kuo A."/>
            <person name="Liang C."/>
            <person name="Lipzen A."/>
            <person name="Lutzoni F."/>
            <person name="Magnuson J."/>
            <person name="Mondo S."/>
            <person name="Nolan M."/>
            <person name="Ohm R."/>
            <person name="Pangilinan J."/>
            <person name="Park H.-J."/>
            <person name="Ramirez L."/>
            <person name="Alfaro M."/>
            <person name="Sun H."/>
            <person name="Tritt A."/>
            <person name="Yoshinaga Y."/>
            <person name="Zwiers L.-H."/>
            <person name="Turgeon B."/>
            <person name="Goodwin S."/>
            <person name="Spatafora J."/>
            <person name="Crous P."/>
            <person name="Grigoriev I."/>
        </authorList>
    </citation>
    <scope>NUCLEOTIDE SEQUENCE</scope>
    <source>
        <strain evidence="1">CBS 207.26</strain>
    </source>
</reference>
<dbReference type="EMBL" id="ML994634">
    <property type="protein sequence ID" value="KAF2185328.1"/>
    <property type="molecule type" value="Genomic_DNA"/>
</dbReference>
<organism evidence="1 2">
    <name type="scientific">Zopfia rhizophila CBS 207.26</name>
    <dbReference type="NCBI Taxonomy" id="1314779"/>
    <lineage>
        <taxon>Eukaryota</taxon>
        <taxon>Fungi</taxon>
        <taxon>Dikarya</taxon>
        <taxon>Ascomycota</taxon>
        <taxon>Pezizomycotina</taxon>
        <taxon>Dothideomycetes</taxon>
        <taxon>Dothideomycetes incertae sedis</taxon>
        <taxon>Zopfiaceae</taxon>
        <taxon>Zopfia</taxon>
    </lineage>
</organism>
<evidence type="ECO:0000313" key="2">
    <source>
        <dbReference type="Proteomes" id="UP000800200"/>
    </source>
</evidence>
<accession>A0A6A6E486</accession>
<gene>
    <name evidence="1" type="ORF">K469DRAFT_166264</name>
</gene>
<protein>
    <submittedName>
        <fullName evidence="1">Uncharacterized protein</fullName>
    </submittedName>
</protein>
<evidence type="ECO:0000313" key="1">
    <source>
        <dbReference type="EMBL" id="KAF2185328.1"/>
    </source>
</evidence>
<name>A0A6A6E486_9PEZI</name>
<sequence>MTSAEEAHRMIGNRLVKIEGQVAFAGKFQKTPKPTRCYNCNRYGHYQSRHGHPPQHHHSITTNYKTQAALLLMTHWMMKLCPCIVKRLYPRLHYREIWRV</sequence>